<feature type="domain" description="GFO/IDH/MocA-like oxidoreductase" evidence="4">
    <location>
        <begin position="131"/>
        <end position="265"/>
    </location>
</feature>
<dbReference type="EMBL" id="LR899009">
    <property type="protein sequence ID" value="CAD7076688.1"/>
    <property type="molecule type" value="Genomic_DNA"/>
</dbReference>
<dbReference type="InterPro" id="IPR050463">
    <property type="entry name" value="Gfo/Idh/MocA_oxidrdct_glycsds"/>
</dbReference>
<dbReference type="SUPFAM" id="SSF55347">
    <property type="entry name" value="Glyceraldehyde-3-phosphate dehydrogenase-like, C-terminal domain"/>
    <property type="match status" value="1"/>
</dbReference>
<dbReference type="InterPro" id="IPR055170">
    <property type="entry name" value="GFO_IDH_MocA-like_dom"/>
</dbReference>
<dbReference type="Gene3D" id="3.30.360.10">
    <property type="entry name" value="Dihydrodipicolinate Reductase, domain 2"/>
    <property type="match status" value="1"/>
</dbReference>
<sequence>MLPGIGVFGTGEVAKVLVPLLREKGFHIEAIWGRTIKEAEECSRQLEIPFFTNRIDDVLLRKDVDLVFIICPPFLHSEISVKALGIGKHVVCDKPMGLGQADALKMVRASQYYPTLISLVNYSLRYLPAFTHMKRAIVEGIIGPASEISLVDVRVQMGSLLHDKFDWMCDASMGGGALNLVGSHVVDLVTFLLGRKALRVHGLVRTYTKTTDSVNGIRQISAPDFCTFQMELDNGVLATVSLHSHTVPSNGFLQEVMVCGRDGHLIVRGGDLFALRTRTDGPTKEDAIYVDVQDLHSAASGSSLPRPYVKGLCKMVGALKEAFSQKESTWVKEPVQAAATFEDGLYVQAVLDAIRKSSESRTWTKVEVTSESPTNHEQIMRFARMSVM</sequence>
<organism evidence="5 6">
    <name type="scientific">Hermetia illucens</name>
    <name type="common">Black soldier fly</name>
    <dbReference type="NCBI Taxonomy" id="343691"/>
    <lineage>
        <taxon>Eukaryota</taxon>
        <taxon>Metazoa</taxon>
        <taxon>Ecdysozoa</taxon>
        <taxon>Arthropoda</taxon>
        <taxon>Hexapoda</taxon>
        <taxon>Insecta</taxon>
        <taxon>Pterygota</taxon>
        <taxon>Neoptera</taxon>
        <taxon>Endopterygota</taxon>
        <taxon>Diptera</taxon>
        <taxon>Brachycera</taxon>
        <taxon>Stratiomyomorpha</taxon>
        <taxon>Stratiomyidae</taxon>
        <taxon>Hermetiinae</taxon>
        <taxon>Hermetia</taxon>
    </lineage>
</organism>
<dbReference type="Proteomes" id="UP000594454">
    <property type="component" value="Chromosome 1"/>
</dbReference>
<evidence type="ECO:0000256" key="1">
    <source>
        <dbReference type="ARBA" id="ARBA00010928"/>
    </source>
</evidence>
<dbReference type="InterPro" id="IPR036291">
    <property type="entry name" value="NAD(P)-bd_dom_sf"/>
</dbReference>
<dbReference type="PANTHER" id="PTHR43818">
    <property type="entry name" value="BCDNA.GH03377"/>
    <property type="match status" value="1"/>
</dbReference>
<dbReference type="SUPFAM" id="SSF51735">
    <property type="entry name" value="NAD(P)-binding Rossmann-fold domains"/>
    <property type="match status" value="1"/>
</dbReference>
<dbReference type="GO" id="GO:0000166">
    <property type="term" value="F:nucleotide binding"/>
    <property type="evidence" value="ECO:0007669"/>
    <property type="project" value="InterPro"/>
</dbReference>
<dbReference type="OrthoDB" id="446809at2759"/>
<proteinExistence type="inferred from homology"/>
<comment type="similarity">
    <text evidence="1">Belongs to the Gfo/Idh/MocA family.</text>
</comment>
<evidence type="ECO:0000313" key="5">
    <source>
        <dbReference type="EMBL" id="CAD7076688.1"/>
    </source>
</evidence>
<name>A0A7R8U9K1_HERIL</name>
<dbReference type="FunCoup" id="A0A7R8U9K1">
    <property type="interactions" value="624"/>
</dbReference>
<keyword evidence="2" id="KW-0560">Oxidoreductase</keyword>
<dbReference type="InterPro" id="IPR000683">
    <property type="entry name" value="Gfo/Idh/MocA-like_OxRdtase_N"/>
</dbReference>
<evidence type="ECO:0000313" key="6">
    <source>
        <dbReference type="Proteomes" id="UP000594454"/>
    </source>
</evidence>
<feature type="domain" description="Gfo/Idh/MocA-like oxidoreductase N-terminal" evidence="3">
    <location>
        <begin position="5"/>
        <end position="109"/>
    </location>
</feature>
<protein>
    <recommendedName>
        <fullName evidence="7">Glucose-fructose oxidoreductase domain-containing protein 1</fullName>
    </recommendedName>
</protein>
<evidence type="ECO:0000259" key="3">
    <source>
        <dbReference type="Pfam" id="PF01408"/>
    </source>
</evidence>
<dbReference type="GO" id="GO:0016491">
    <property type="term" value="F:oxidoreductase activity"/>
    <property type="evidence" value="ECO:0007669"/>
    <property type="project" value="UniProtKB-KW"/>
</dbReference>
<dbReference type="OMA" id="NQKDYVH"/>
<accession>A0A7R8U9K1</accession>
<dbReference type="AlphaFoldDB" id="A0A7R8U9K1"/>
<evidence type="ECO:0008006" key="7">
    <source>
        <dbReference type="Google" id="ProtNLM"/>
    </source>
</evidence>
<dbReference type="Pfam" id="PF22725">
    <property type="entry name" value="GFO_IDH_MocA_C3"/>
    <property type="match status" value="1"/>
</dbReference>
<dbReference type="PANTHER" id="PTHR43818:SF11">
    <property type="entry name" value="BCDNA.GH03377"/>
    <property type="match status" value="1"/>
</dbReference>
<keyword evidence="6" id="KW-1185">Reference proteome</keyword>
<evidence type="ECO:0000259" key="4">
    <source>
        <dbReference type="Pfam" id="PF22725"/>
    </source>
</evidence>
<dbReference type="Pfam" id="PF01408">
    <property type="entry name" value="GFO_IDH_MocA"/>
    <property type="match status" value="1"/>
</dbReference>
<dbReference type="Gene3D" id="3.40.50.720">
    <property type="entry name" value="NAD(P)-binding Rossmann-like Domain"/>
    <property type="match status" value="1"/>
</dbReference>
<dbReference type="InParanoid" id="A0A7R8U9K1"/>
<reference evidence="5 6" key="1">
    <citation type="submission" date="2020-11" db="EMBL/GenBank/DDBJ databases">
        <authorList>
            <person name="Wallbank WR R."/>
            <person name="Pardo Diaz C."/>
            <person name="Kozak K."/>
            <person name="Martin S."/>
            <person name="Jiggins C."/>
            <person name="Moest M."/>
            <person name="Warren A I."/>
            <person name="Generalovic N T."/>
            <person name="Byers J.R.P. K."/>
            <person name="Montejo-Kovacevich G."/>
            <person name="Yen C E."/>
        </authorList>
    </citation>
    <scope>NUCLEOTIDE SEQUENCE [LARGE SCALE GENOMIC DNA]</scope>
</reference>
<gene>
    <name evidence="5" type="ORF">HERILL_LOCUS88</name>
</gene>
<evidence type="ECO:0000256" key="2">
    <source>
        <dbReference type="ARBA" id="ARBA00023002"/>
    </source>
</evidence>